<evidence type="ECO:0000313" key="2">
    <source>
        <dbReference type="EMBL" id="CAE0625213.1"/>
    </source>
</evidence>
<sequence>MKSDDRHRQAAIVNRILNVLKETAVSARKKKFKDASGQQFWNYTRVEKAGGGADKVFGMKKELDPRVIARLITLMRHEADDWTTRSDVFLAKVLKDGGTYNREMEAVVNFSERISVLLDHLFNTEMAEGHPSCERVGNLRCGLVQARMQNQLFVFAKSKPDHGINEEGWTNVVDNVADFLGWKGCAAKLEVKKFSEVRSSVLFEGRWLNEKVVDQKHHDALKAGLESVILPFGHPHMARQIQRSSFGTNSNEATHAVQVNGLSKSKKIGDPRTYIYKMHAGALRKETGLGYLAALHRRFGVPMAPSCAGFIERHRIRKAKQHEYRSSRWGKLVMLMARRVRKSNLHKKTKKGSKGTRTTAEYKGKGQCLLDGIEEGLSEVEHEYFAADMSSSASSSDEKENNKTKPPKKVIARKKKASSMGEKKKGGRVCGLCKKSGHNRTTCPEK</sequence>
<dbReference type="EMBL" id="HBIU01009469">
    <property type="protein sequence ID" value="CAE0625213.1"/>
    <property type="molecule type" value="Transcribed_RNA"/>
</dbReference>
<feature type="region of interest" description="Disordered" evidence="1">
    <location>
        <begin position="388"/>
        <end position="429"/>
    </location>
</feature>
<name>A0A7S3UU80_HETAK</name>
<protein>
    <submittedName>
        <fullName evidence="2">Uncharacterized protein</fullName>
    </submittedName>
</protein>
<organism evidence="2">
    <name type="scientific">Heterosigma akashiwo</name>
    <name type="common">Chromophytic alga</name>
    <name type="synonym">Heterosigma carterae</name>
    <dbReference type="NCBI Taxonomy" id="2829"/>
    <lineage>
        <taxon>Eukaryota</taxon>
        <taxon>Sar</taxon>
        <taxon>Stramenopiles</taxon>
        <taxon>Ochrophyta</taxon>
        <taxon>Raphidophyceae</taxon>
        <taxon>Chattonellales</taxon>
        <taxon>Chattonellaceae</taxon>
        <taxon>Heterosigma</taxon>
    </lineage>
</organism>
<proteinExistence type="predicted"/>
<dbReference type="AlphaFoldDB" id="A0A7S3UU80"/>
<evidence type="ECO:0000256" key="1">
    <source>
        <dbReference type="SAM" id="MobiDB-lite"/>
    </source>
</evidence>
<feature type="compositionally biased region" description="Basic residues" evidence="1">
    <location>
        <begin position="405"/>
        <end position="417"/>
    </location>
</feature>
<accession>A0A7S3UU80</accession>
<gene>
    <name evidence="2" type="ORF">HAKA00212_LOCUS3881</name>
</gene>
<reference evidence="2" key="1">
    <citation type="submission" date="2021-01" db="EMBL/GenBank/DDBJ databases">
        <authorList>
            <person name="Corre E."/>
            <person name="Pelletier E."/>
            <person name="Niang G."/>
            <person name="Scheremetjew M."/>
            <person name="Finn R."/>
            <person name="Kale V."/>
            <person name="Holt S."/>
            <person name="Cochrane G."/>
            <person name="Meng A."/>
            <person name="Brown T."/>
            <person name="Cohen L."/>
        </authorList>
    </citation>
    <scope>NUCLEOTIDE SEQUENCE</scope>
    <source>
        <strain evidence="2">CCMP3107</strain>
    </source>
</reference>